<dbReference type="Proteomes" id="UP000307440">
    <property type="component" value="Unassembled WGS sequence"/>
</dbReference>
<dbReference type="AlphaFoldDB" id="A0A5C3LBQ2"/>
<dbReference type="OrthoDB" id="2348401at2759"/>
<organism evidence="2 3">
    <name type="scientific">Coprinopsis marcescibilis</name>
    <name type="common">Agaric fungus</name>
    <name type="synonym">Psathyrella marcescibilis</name>
    <dbReference type="NCBI Taxonomy" id="230819"/>
    <lineage>
        <taxon>Eukaryota</taxon>
        <taxon>Fungi</taxon>
        <taxon>Dikarya</taxon>
        <taxon>Basidiomycota</taxon>
        <taxon>Agaricomycotina</taxon>
        <taxon>Agaricomycetes</taxon>
        <taxon>Agaricomycetidae</taxon>
        <taxon>Agaricales</taxon>
        <taxon>Agaricineae</taxon>
        <taxon>Psathyrellaceae</taxon>
        <taxon>Coprinopsis</taxon>
    </lineage>
</organism>
<gene>
    <name evidence="2" type="ORF">FA15DRAFT_663434</name>
</gene>
<evidence type="ECO:0008006" key="4">
    <source>
        <dbReference type="Google" id="ProtNLM"/>
    </source>
</evidence>
<dbReference type="InterPro" id="IPR007250">
    <property type="entry name" value="HSP9_HSP12"/>
</dbReference>
<keyword evidence="3" id="KW-1185">Reference proteome</keyword>
<feature type="compositionally biased region" description="Polar residues" evidence="1">
    <location>
        <begin position="1"/>
        <end position="27"/>
    </location>
</feature>
<evidence type="ECO:0000313" key="3">
    <source>
        <dbReference type="Proteomes" id="UP000307440"/>
    </source>
</evidence>
<dbReference type="Pfam" id="PF04119">
    <property type="entry name" value="HSP9_HSP12"/>
    <property type="match status" value="1"/>
</dbReference>
<feature type="region of interest" description="Disordered" evidence="1">
    <location>
        <begin position="1"/>
        <end position="85"/>
    </location>
</feature>
<dbReference type="STRING" id="230819.A0A5C3LBQ2"/>
<evidence type="ECO:0000313" key="2">
    <source>
        <dbReference type="EMBL" id="TFK30085.1"/>
    </source>
</evidence>
<sequence>MSDTGRQSFTDKASSTMKPDSQKSTFESAGDRVKGAMDDMGSSVQPNSQKSNTQSVGDKFSSNSNQNQDSMLDKAKNAMGLGDNK</sequence>
<dbReference type="Gene3D" id="6.10.250.2440">
    <property type="match status" value="2"/>
</dbReference>
<evidence type="ECO:0000256" key="1">
    <source>
        <dbReference type="SAM" id="MobiDB-lite"/>
    </source>
</evidence>
<accession>A0A5C3LBQ2</accession>
<feature type="compositionally biased region" description="Polar residues" evidence="1">
    <location>
        <begin position="42"/>
        <end position="70"/>
    </location>
</feature>
<protein>
    <recommendedName>
        <fullName evidence="4">Heat shock protein 9/12</fullName>
    </recommendedName>
</protein>
<reference evidence="2 3" key="1">
    <citation type="journal article" date="2019" name="Nat. Ecol. Evol.">
        <title>Megaphylogeny resolves global patterns of mushroom evolution.</title>
        <authorList>
            <person name="Varga T."/>
            <person name="Krizsan K."/>
            <person name="Foldi C."/>
            <person name="Dima B."/>
            <person name="Sanchez-Garcia M."/>
            <person name="Sanchez-Ramirez S."/>
            <person name="Szollosi G.J."/>
            <person name="Szarkandi J.G."/>
            <person name="Papp V."/>
            <person name="Albert L."/>
            <person name="Andreopoulos W."/>
            <person name="Angelini C."/>
            <person name="Antonin V."/>
            <person name="Barry K.W."/>
            <person name="Bougher N.L."/>
            <person name="Buchanan P."/>
            <person name="Buyck B."/>
            <person name="Bense V."/>
            <person name="Catcheside P."/>
            <person name="Chovatia M."/>
            <person name="Cooper J."/>
            <person name="Damon W."/>
            <person name="Desjardin D."/>
            <person name="Finy P."/>
            <person name="Geml J."/>
            <person name="Haridas S."/>
            <person name="Hughes K."/>
            <person name="Justo A."/>
            <person name="Karasinski D."/>
            <person name="Kautmanova I."/>
            <person name="Kiss B."/>
            <person name="Kocsube S."/>
            <person name="Kotiranta H."/>
            <person name="LaButti K.M."/>
            <person name="Lechner B.E."/>
            <person name="Liimatainen K."/>
            <person name="Lipzen A."/>
            <person name="Lukacs Z."/>
            <person name="Mihaltcheva S."/>
            <person name="Morgado L.N."/>
            <person name="Niskanen T."/>
            <person name="Noordeloos M.E."/>
            <person name="Ohm R.A."/>
            <person name="Ortiz-Santana B."/>
            <person name="Ovrebo C."/>
            <person name="Racz N."/>
            <person name="Riley R."/>
            <person name="Savchenko A."/>
            <person name="Shiryaev A."/>
            <person name="Soop K."/>
            <person name="Spirin V."/>
            <person name="Szebenyi C."/>
            <person name="Tomsovsky M."/>
            <person name="Tulloss R.E."/>
            <person name="Uehling J."/>
            <person name="Grigoriev I.V."/>
            <person name="Vagvolgyi C."/>
            <person name="Papp T."/>
            <person name="Martin F.M."/>
            <person name="Miettinen O."/>
            <person name="Hibbett D.S."/>
            <person name="Nagy L.G."/>
        </authorList>
    </citation>
    <scope>NUCLEOTIDE SEQUENCE [LARGE SCALE GENOMIC DNA]</scope>
    <source>
        <strain evidence="2 3">CBS 121175</strain>
    </source>
</reference>
<dbReference type="PIRSF" id="PIRSF002590">
    <property type="entry name" value="HSP9/HSP12_fun"/>
    <property type="match status" value="1"/>
</dbReference>
<proteinExistence type="predicted"/>
<dbReference type="EMBL" id="ML210147">
    <property type="protein sequence ID" value="TFK30085.1"/>
    <property type="molecule type" value="Genomic_DNA"/>
</dbReference>
<name>A0A5C3LBQ2_COPMA</name>